<evidence type="ECO:0000256" key="4">
    <source>
        <dbReference type="ARBA" id="ARBA00022989"/>
    </source>
</evidence>
<comment type="subcellular location">
    <subcellularLocation>
        <location evidence="1">Cell membrane</location>
        <topology evidence="1">Multi-pass membrane protein</topology>
    </subcellularLocation>
</comment>
<keyword evidence="3 7" id="KW-0812">Transmembrane</keyword>
<dbReference type="PANTHER" id="PTHR30572:SF4">
    <property type="entry name" value="ABC TRANSPORTER PERMEASE YTRF"/>
    <property type="match status" value="1"/>
</dbReference>
<evidence type="ECO:0008006" key="12">
    <source>
        <dbReference type="Google" id="ProtNLM"/>
    </source>
</evidence>
<feature type="domain" description="MacB-like periplasmic core" evidence="9">
    <location>
        <begin position="19"/>
        <end position="214"/>
    </location>
</feature>
<evidence type="ECO:0000256" key="1">
    <source>
        <dbReference type="ARBA" id="ARBA00004651"/>
    </source>
</evidence>
<comment type="similarity">
    <text evidence="6">Belongs to the ABC-4 integral membrane protein family.</text>
</comment>
<comment type="caution">
    <text evidence="10">The sequence shown here is derived from an EMBL/GenBank/DDBJ whole genome shotgun (WGS) entry which is preliminary data.</text>
</comment>
<dbReference type="InterPro" id="IPR025857">
    <property type="entry name" value="MacB_PCD"/>
</dbReference>
<evidence type="ECO:0000313" key="11">
    <source>
        <dbReference type="Proteomes" id="UP000177062"/>
    </source>
</evidence>
<dbReference type="AlphaFoldDB" id="A0A1G1YXX1"/>
<evidence type="ECO:0000256" key="7">
    <source>
        <dbReference type="SAM" id="Phobius"/>
    </source>
</evidence>
<proteinExistence type="inferred from homology"/>
<feature type="transmembrane region" description="Helical" evidence="7">
    <location>
        <begin position="259"/>
        <end position="283"/>
    </location>
</feature>
<dbReference type="Pfam" id="PF12704">
    <property type="entry name" value="MacB_PCD"/>
    <property type="match status" value="1"/>
</dbReference>
<feature type="domain" description="ABC3 transporter permease C-terminal" evidence="8">
    <location>
        <begin position="262"/>
        <end position="372"/>
    </location>
</feature>
<dbReference type="Pfam" id="PF02687">
    <property type="entry name" value="FtsX"/>
    <property type="match status" value="1"/>
</dbReference>
<evidence type="ECO:0000256" key="3">
    <source>
        <dbReference type="ARBA" id="ARBA00022692"/>
    </source>
</evidence>
<organism evidence="10 11">
    <name type="scientific">Candidatus Colwellbacteria bacterium RBG_13_48_8</name>
    <dbReference type="NCBI Taxonomy" id="1797685"/>
    <lineage>
        <taxon>Bacteria</taxon>
        <taxon>Candidatus Colwelliibacteriota</taxon>
    </lineage>
</organism>
<evidence type="ECO:0000259" key="8">
    <source>
        <dbReference type="Pfam" id="PF02687"/>
    </source>
</evidence>
<dbReference type="EMBL" id="MHIT01000022">
    <property type="protein sequence ID" value="OGY56636.1"/>
    <property type="molecule type" value="Genomic_DNA"/>
</dbReference>
<evidence type="ECO:0000256" key="2">
    <source>
        <dbReference type="ARBA" id="ARBA00022475"/>
    </source>
</evidence>
<accession>A0A1G1YXX1</accession>
<reference evidence="10 11" key="1">
    <citation type="journal article" date="2016" name="Nat. Commun.">
        <title>Thousands of microbial genomes shed light on interconnected biogeochemical processes in an aquifer system.</title>
        <authorList>
            <person name="Anantharaman K."/>
            <person name="Brown C.T."/>
            <person name="Hug L.A."/>
            <person name="Sharon I."/>
            <person name="Castelle C.J."/>
            <person name="Probst A.J."/>
            <person name="Thomas B.C."/>
            <person name="Singh A."/>
            <person name="Wilkins M.J."/>
            <person name="Karaoz U."/>
            <person name="Brodie E.L."/>
            <person name="Williams K.H."/>
            <person name="Hubbard S.S."/>
            <person name="Banfield J.F."/>
        </authorList>
    </citation>
    <scope>NUCLEOTIDE SEQUENCE [LARGE SCALE GENOMIC DNA]</scope>
</reference>
<sequence length="384" mass="41665">MHFRDIAFSSLRRRRGRTIFLIISLSLGVGTMVAVTSVSNTMRVNVESKLREFGANMVIMPKTLEMPIVYGGVGIAALQAPVGELTEEDATLVASIQRKDALRGVSPKLIHAVQVGGKEFMLVGVRFRDELKMKPWWKIQGDKPSLSRDVLLGAITARQLNKQAGDTLILGEKEFRVAGVLEEQLSADDGAIFTDLRETGLLFNQPGRVSFIEVSTWCSACPVETIVEQISAKLPNAKVFAVKQLVEAELSQVRLVTNFAIALTAIILIAGSLIMLLTMMASVRERTQEVGILRAIGFRQRQIMKLFLLEGIVISLIGGCIGAIVGSIAATILSGPLVGLEAPSFDLRFSGMAIFLAIMMGTLPVIYPARKASLLDPTTALRAM</sequence>
<keyword evidence="5 7" id="KW-0472">Membrane</keyword>
<feature type="transmembrane region" description="Helical" evidence="7">
    <location>
        <begin position="349"/>
        <end position="367"/>
    </location>
</feature>
<feature type="transmembrane region" description="Helical" evidence="7">
    <location>
        <begin position="303"/>
        <end position="329"/>
    </location>
</feature>
<name>A0A1G1YXX1_9BACT</name>
<evidence type="ECO:0000256" key="6">
    <source>
        <dbReference type="ARBA" id="ARBA00038076"/>
    </source>
</evidence>
<dbReference type="InterPro" id="IPR003838">
    <property type="entry name" value="ABC3_permease_C"/>
</dbReference>
<gene>
    <name evidence="10" type="ORF">A2Y84_01155</name>
</gene>
<feature type="transmembrane region" description="Helical" evidence="7">
    <location>
        <begin position="20"/>
        <end position="39"/>
    </location>
</feature>
<evidence type="ECO:0000259" key="9">
    <source>
        <dbReference type="Pfam" id="PF12704"/>
    </source>
</evidence>
<dbReference type="GO" id="GO:0005886">
    <property type="term" value="C:plasma membrane"/>
    <property type="evidence" value="ECO:0007669"/>
    <property type="project" value="UniProtKB-SubCell"/>
</dbReference>
<evidence type="ECO:0000256" key="5">
    <source>
        <dbReference type="ARBA" id="ARBA00023136"/>
    </source>
</evidence>
<dbReference type="InterPro" id="IPR050250">
    <property type="entry name" value="Macrolide_Exporter_MacB"/>
</dbReference>
<evidence type="ECO:0000313" key="10">
    <source>
        <dbReference type="EMBL" id="OGY56636.1"/>
    </source>
</evidence>
<dbReference type="Proteomes" id="UP000177062">
    <property type="component" value="Unassembled WGS sequence"/>
</dbReference>
<dbReference type="PANTHER" id="PTHR30572">
    <property type="entry name" value="MEMBRANE COMPONENT OF TRANSPORTER-RELATED"/>
    <property type="match status" value="1"/>
</dbReference>
<keyword evidence="4 7" id="KW-1133">Transmembrane helix</keyword>
<keyword evidence="2" id="KW-1003">Cell membrane</keyword>
<protein>
    <recommendedName>
        <fullName evidence="12">ABC3 transporter permease protein domain-containing protein</fullName>
    </recommendedName>
</protein>
<dbReference type="GO" id="GO:0022857">
    <property type="term" value="F:transmembrane transporter activity"/>
    <property type="evidence" value="ECO:0007669"/>
    <property type="project" value="TreeGrafter"/>
</dbReference>